<dbReference type="EMBL" id="WBXO01000014">
    <property type="protein sequence ID" value="KAB2951173.1"/>
    <property type="molecule type" value="Genomic_DNA"/>
</dbReference>
<dbReference type="Pfam" id="PF00395">
    <property type="entry name" value="SLH"/>
    <property type="match status" value="1"/>
</dbReference>
<dbReference type="InterPro" id="IPR032599">
    <property type="entry name" value="YcdB/YcdC_rep_domain"/>
</dbReference>
<evidence type="ECO:0000313" key="4">
    <source>
        <dbReference type="EMBL" id="KAB2951173.1"/>
    </source>
</evidence>
<sequence length="743" mass="84472">MRKKIFSFLACSVSVGLLLSITPSGAALAIERALPAQTMIEESASSSSEDIDLEKSQSHSLEGAIQAAKKILEIPEEYSEFSYSFEKSNNREVWALNWSQQESGKGSIHVNMDSNSNQLLRIYRWSPYEEGSQSTLTQQQAQQQAAQFLQKVAPNYVSQLKLEASEEDAFPWLEISHQKSYHFSWQRLKSGIPVSHDGVRITVDGEKGWIESYELTWTETEMPSANDAVSMQKAREIFSEAGLLELQYQQPARFRPLSSGEVGEVQLVYRLTHPSFGKIDAITGQPFLPTSEDYYEKGAGMIGLDEGLRKGPEMAQDQSSYTLTPQELEKIQKQANLLTQDKAIEALKKWFDLPSTYTLREAGLIPLENSYVWNFYWITADGKGEYISATVQAEKGEVLNYYRTIYHEKELGEEQNKTVEESQKIAEDFLKKVQPERFRQVEYKERPTNVVGTKDRYHTFFYQRMAHDIPFPENGIQVVVDSLEQTIVQYNLNWTSAKLPSPEGILKQEEAHSAYLQSYPLELRYLSTFTALAQQRLFLVYEPKGSTQRPFSEIIDAKTGKPLDWQGKEIEEPFDGNFKDIKGHIAEKEIRQLGKAGIFTDYGDEFKPDEALSVASLLQALEKVKNPYRYEGLANDEELLKGAQKRGLLGDEVTLTDQVDREIMTRAMIDLLSLQKIAQLEQIFQVPFGDQDTFPTNFKGYAALAWGLGLPVWDEQVYGPSEVVTRAEGAMMLMDTLETRQKM</sequence>
<comment type="caution">
    <text evidence="4">The sequence shown here is derived from an EMBL/GenBank/DDBJ whole genome shotgun (WGS) entry which is preliminary data.</text>
</comment>
<evidence type="ECO:0000256" key="1">
    <source>
        <dbReference type="ARBA" id="ARBA00022737"/>
    </source>
</evidence>
<protein>
    <submittedName>
        <fullName evidence="4">S-layer homology domain-containing protein</fullName>
    </submittedName>
</protein>
<feature type="chain" id="PRO_5026140647" evidence="2">
    <location>
        <begin position="27"/>
        <end position="743"/>
    </location>
</feature>
<reference evidence="4 5" key="1">
    <citation type="submission" date="2019-10" db="EMBL/GenBank/DDBJ databases">
        <title>Whole-genome sequence of the extremophile Heliorestis acidaminivorans DSM 24790.</title>
        <authorList>
            <person name="Kyndt J.A."/>
            <person name="Meyer T.E."/>
        </authorList>
    </citation>
    <scope>NUCLEOTIDE SEQUENCE [LARGE SCALE GENOMIC DNA]</scope>
    <source>
        <strain evidence="4 5">DSM 24790</strain>
    </source>
</reference>
<dbReference type="OrthoDB" id="2473368at2"/>
<keyword evidence="2" id="KW-0732">Signal</keyword>
<organism evidence="4 5">
    <name type="scientific">Heliorestis acidaminivorans</name>
    <dbReference type="NCBI Taxonomy" id="553427"/>
    <lineage>
        <taxon>Bacteria</taxon>
        <taxon>Bacillati</taxon>
        <taxon>Bacillota</taxon>
        <taxon>Clostridia</taxon>
        <taxon>Eubacteriales</taxon>
        <taxon>Heliobacteriaceae</taxon>
        <taxon>Heliorestis</taxon>
    </lineage>
</organism>
<keyword evidence="1" id="KW-0677">Repeat</keyword>
<dbReference type="InterPro" id="IPR001119">
    <property type="entry name" value="SLH_dom"/>
</dbReference>
<feature type="signal peptide" evidence="2">
    <location>
        <begin position="1"/>
        <end position="26"/>
    </location>
</feature>
<evidence type="ECO:0000313" key="5">
    <source>
        <dbReference type="Proteomes" id="UP000468766"/>
    </source>
</evidence>
<name>A0A6I0EZ88_9FIRM</name>
<keyword evidence="5" id="KW-1185">Reference proteome</keyword>
<gene>
    <name evidence="4" type="ORF">F9B85_13280</name>
</gene>
<feature type="domain" description="SLH" evidence="3">
    <location>
        <begin position="573"/>
        <end position="635"/>
    </location>
</feature>
<dbReference type="Pfam" id="PF16244">
    <property type="entry name" value="DUF4901"/>
    <property type="match status" value="2"/>
</dbReference>
<evidence type="ECO:0000259" key="3">
    <source>
        <dbReference type="PROSITE" id="PS51272"/>
    </source>
</evidence>
<dbReference type="RefSeq" id="WP_151621711.1">
    <property type="nucleotide sequence ID" value="NZ_WBXO01000014.1"/>
</dbReference>
<proteinExistence type="predicted"/>
<evidence type="ECO:0000256" key="2">
    <source>
        <dbReference type="SAM" id="SignalP"/>
    </source>
</evidence>
<accession>A0A6I0EZ88</accession>
<dbReference type="AlphaFoldDB" id="A0A6I0EZ88"/>
<dbReference type="PROSITE" id="PS51272">
    <property type="entry name" value="SLH"/>
    <property type="match status" value="1"/>
</dbReference>
<dbReference type="Proteomes" id="UP000468766">
    <property type="component" value="Unassembled WGS sequence"/>
</dbReference>